<keyword evidence="3" id="KW-1185">Reference proteome</keyword>
<accession>A0A2H6KB50</accession>
<dbReference type="AlphaFoldDB" id="A0A2H6KB50"/>
<evidence type="ECO:0000313" key="2">
    <source>
        <dbReference type="EMBL" id="GBE60222.1"/>
    </source>
</evidence>
<reference evidence="2 3" key="1">
    <citation type="journal article" date="2017" name="BMC Genomics">
        <title>Whole-genome assembly of Babesia ovata and comparative genomics between closely related pathogens.</title>
        <authorList>
            <person name="Yamagishi J."/>
            <person name="Asada M."/>
            <person name="Hakimi H."/>
            <person name="Tanaka T.Q."/>
            <person name="Sugimoto C."/>
            <person name="Kawazu S."/>
        </authorList>
    </citation>
    <scope>NUCLEOTIDE SEQUENCE [LARGE SCALE GENOMIC DNA]</scope>
    <source>
        <strain evidence="2 3">Miyake</strain>
    </source>
</reference>
<evidence type="ECO:0000256" key="1">
    <source>
        <dbReference type="SAM" id="MobiDB-lite"/>
    </source>
</evidence>
<gene>
    <name evidence="2" type="ORF">BOVATA_017150</name>
</gene>
<evidence type="ECO:0000313" key="3">
    <source>
        <dbReference type="Proteomes" id="UP000236319"/>
    </source>
</evidence>
<dbReference type="VEuPathDB" id="PiroplasmaDB:BOVATA_017150"/>
<protein>
    <submittedName>
        <fullName evidence="2">Extracellular matrix-binding ebh, putative</fullName>
    </submittedName>
</protein>
<dbReference type="RefSeq" id="XP_028866465.1">
    <property type="nucleotide sequence ID" value="XM_029010632.1"/>
</dbReference>
<dbReference type="Proteomes" id="UP000236319">
    <property type="component" value="Unassembled WGS sequence"/>
</dbReference>
<feature type="region of interest" description="Disordered" evidence="1">
    <location>
        <begin position="423"/>
        <end position="442"/>
    </location>
</feature>
<dbReference type="EMBL" id="BDSA01000002">
    <property type="protein sequence ID" value="GBE60222.1"/>
    <property type="molecule type" value="Genomic_DNA"/>
</dbReference>
<comment type="caution">
    <text evidence="2">The sequence shown here is derived from an EMBL/GenBank/DDBJ whole genome shotgun (WGS) entry which is preliminary data.</text>
</comment>
<dbReference type="GeneID" id="39873992"/>
<name>A0A2H6KB50_9APIC</name>
<proteinExistence type="predicted"/>
<organism evidence="2 3">
    <name type="scientific">Babesia ovata</name>
    <dbReference type="NCBI Taxonomy" id="189622"/>
    <lineage>
        <taxon>Eukaryota</taxon>
        <taxon>Sar</taxon>
        <taxon>Alveolata</taxon>
        <taxon>Apicomplexa</taxon>
        <taxon>Aconoidasida</taxon>
        <taxon>Piroplasmida</taxon>
        <taxon>Babesiidae</taxon>
        <taxon>Babesia</taxon>
    </lineage>
</organism>
<sequence>MQAEKLQKDGNRLLKAATAAKEEVGNLVTDALEAVVKMDGDLKRDLKEVKEKIKSGINQVITSLGVKELDAKVKDDLGTLRQKIEGLKNNMDDDSKPNELVKQALENLAEEKQTLEKVTHKDTGSIKREMDKLDNNFKTAIQNPLDTKVKEVETAIGTLGGKFSLNGDKMLEKIFGHVKGEVGKIKGKPGQKGSWENNGGQGLDGIQSKVQSYANAFSGDDGGKFNIIVKGWIEETILKHNGAVRKMLDKKFAYDESEKDVFTNVADAFKEQLKSESTEAGEKVVNGNKGAGGGTQKIHGYVNAVKQGCDAFAEALDKKLNSNEFGGIYSEVKQKMQNNNFNATKCICESVGCTNCNGQGSVHKQDCKEKAFIATVLCTVSSVSRQVGNELESVLLAGKTENSIAGILDAVYETTNDLHSQLTAATDPKQGPSNQESPAEAVDSKLKAVRQKVNNDLVNDFNNHVKKPLKTEVEKLPAAVNAFNKSAEQQIKAAAKTAIGKAAGQISDKPSGPIELGDELMNEFKKSHDEIKDKLPKDLQDLLEKHIGRDDPNSTAPGSPKRQPTKVTLAGTFKNYTEHIGIGPLTKFPYGHLDKAIHNIKTVGLAELENTLGDSTLDKNKIDDKTFTVPFGQIKNQVEAIAGLVDNTKGTPPTYHVGDKQNGIKQWLAELKNALSNKNGNALWNGFTKGLEQIQSVINDLQSNPFTSGPKEIGTAVTLIKAELELLRGKLQGKYGNRDDVINALQDLRDNGLERGITIWNGKKRIDNIENYLRQL</sequence>
<dbReference type="OrthoDB" id="425925at2759"/>